<dbReference type="PANTHER" id="PTHR42786:SF2">
    <property type="entry name" value="TRNA (CYTIDINE_URIDINE-2'-O-)-METHYLTRANSFERASE TRMJ"/>
    <property type="match status" value="1"/>
</dbReference>
<dbReference type="GeneID" id="5562587"/>
<keyword evidence="2 6" id="KW-0489">Methyltransferase</keyword>
<dbReference type="SUPFAM" id="SSF75217">
    <property type="entry name" value="alpha/beta knot"/>
    <property type="match status" value="1"/>
</dbReference>
<protein>
    <submittedName>
        <fullName evidence="6">tRNA/rRNA methyltransferase (SpoU)</fullName>
    </submittedName>
</protein>
<evidence type="ECO:0000256" key="4">
    <source>
        <dbReference type="ARBA" id="ARBA00022691"/>
    </source>
</evidence>
<dbReference type="eggNOG" id="arCOG01018">
    <property type="taxonomic scope" value="Archaea"/>
</dbReference>
<evidence type="ECO:0000259" key="5">
    <source>
        <dbReference type="Pfam" id="PF00588"/>
    </source>
</evidence>
<dbReference type="AlphaFoldDB" id="A8A8Q9"/>
<dbReference type="PANTHER" id="PTHR42786">
    <property type="entry name" value="TRNA/RRNA METHYLTRANSFERASE"/>
    <property type="match status" value="1"/>
</dbReference>
<dbReference type="PhylomeDB" id="A8A8Q9"/>
<dbReference type="InterPro" id="IPR001537">
    <property type="entry name" value="SpoU_MeTrfase"/>
</dbReference>
<keyword evidence="4" id="KW-0949">S-adenosyl-L-methionine</keyword>
<dbReference type="STRING" id="453591.Igni_0127"/>
<dbReference type="GO" id="GO:0003723">
    <property type="term" value="F:RNA binding"/>
    <property type="evidence" value="ECO:0007669"/>
    <property type="project" value="InterPro"/>
</dbReference>
<name>A8A8Q9_IGNH4</name>
<dbReference type="Proteomes" id="UP000000262">
    <property type="component" value="Chromosome"/>
</dbReference>
<dbReference type="GO" id="GO:0005829">
    <property type="term" value="C:cytosol"/>
    <property type="evidence" value="ECO:0007669"/>
    <property type="project" value="TreeGrafter"/>
</dbReference>
<sequence length="228" mass="26070">MKVRLVLVEPEGKINFGFILRLCKNFEVDEIVAVRPKFDVRDEEVLTFAANGRDYVDKVKVVDDYKEALEGLVVCTSAKVSSADPLRDFVLPWELKEKFGEPERLTLVFGRESVGLTREELKECDALLHVPASPQYPVMNLSHAVAVVLWEVWKQYRIEKGAQPERPDERDLRLALGVAERLARALIKDEAKRERVTVAIKRLLAKATRQELRNLLYLLSKCANRLGE</sequence>
<gene>
    <name evidence="6" type="ordered locus">Igni_0127</name>
</gene>
<organism evidence="6 7">
    <name type="scientific">Ignicoccus hospitalis (strain KIN4/I / DSM 18386 / JCM 14125)</name>
    <dbReference type="NCBI Taxonomy" id="453591"/>
    <lineage>
        <taxon>Archaea</taxon>
        <taxon>Thermoproteota</taxon>
        <taxon>Thermoprotei</taxon>
        <taxon>Desulfurococcales</taxon>
        <taxon>Desulfurococcaceae</taxon>
        <taxon>Ignicoccus</taxon>
    </lineage>
</organism>
<dbReference type="HOGENOM" id="CLU_056931_3_0_2"/>
<dbReference type="Gene3D" id="3.40.1280.10">
    <property type="match status" value="1"/>
</dbReference>
<keyword evidence="3 6" id="KW-0808">Transferase</keyword>
<feature type="domain" description="tRNA/rRNA methyltransferase SpoU type" evidence="5">
    <location>
        <begin position="3"/>
        <end position="150"/>
    </location>
</feature>
<dbReference type="OrthoDB" id="372184at2157"/>
<dbReference type="Pfam" id="PF00588">
    <property type="entry name" value="SpoU_methylase"/>
    <property type="match status" value="1"/>
</dbReference>
<dbReference type="RefSeq" id="WP_011998163.1">
    <property type="nucleotide sequence ID" value="NC_009776.1"/>
</dbReference>
<proteinExistence type="inferred from homology"/>
<evidence type="ECO:0000313" key="6">
    <source>
        <dbReference type="EMBL" id="ABU81311.1"/>
    </source>
</evidence>
<dbReference type="GO" id="GO:0008173">
    <property type="term" value="F:RNA methyltransferase activity"/>
    <property type="evidence" value="ECO:0007669"/>
    <property type="project" value="InterPro"/>
</dbReference>
<dbReference type="CDD" id="cd18093">
    <property type="entry name" value="SpoU-like_TrmJ"/>
    <property type="match status" value="1"/>
</dbReference>
<evidence type="ECO:0000256" key="3">
    <source>
        <dbReference type="ARBA" id="ARBA00022679"/>
    </source>
</evidence>
<dbReference type="GO" id="GO:0002128">
    <property type="term" value="P:tRNA nucleoside ribose methylation"/>
    <property type="evidence" value="ECO:0007669"/>
    <property type="project" value="TreeGrafter"/>
</dbReference>
<dbReference type="InterPro" id="IPR004384">
    <property type="entry name" value="RNA_MeTrfase_TrmJ/LasT"/>
</dbReference>
<dbReference type="InterPro" id="IPR029028">
    <property type="entry name" value="Alpha/beta_knot_MTases"/>
</dbReference>
<keyword evidence="7" id="KW-1185">Reference proteome</keyword>
<evidence type="ECO:0000256" key="1">
    <source>
        <dbReference type="ARBA" id="ARBA00007228"/>
    </source>
</evidence>
<comment type="similarity">
    <text evidence="1">Belongs to the class IV-like SAM-binding methyltransferase superfamily. RNA methyltransferase TrmH family.</text>
</comment>
<evidence type="ECO:0000256" key="2">
    <source>
        <dbReference type="ARBA" id="ARBA00022603"/>
    </source>
</evidence>
<dbReference type="EMBL" id="CP000816">
    <property type="protein sequence ID" value="ABU81311.1"/>
    <property type="molecule type" value="Genomic_DNA"/>
</dbReference>
<evidence type="ECO:0000313" key="7">
    <source>
        <dbReference type="Proteomes" id="UP000000262"/>
    </source>
</evidence>
<dbReference type="PIRSF" id="PIRSF004808">
    <property type="entry name" value="LasT"/>
    <property type="match status" value="1"/>
</dbReference>
<reference evidence="6 7" key="1">
    <citation type="journal article" date="2008" name="Genome Biol.">
        <title>A genomic analysis of the archaeal system Ignicoccus hospitalis-Nanoarchaeum equitans.</title>
        <authorList>
            <person name="Podar M."/>
            <person name="Anderson I."/>
            <person name="Makarova K.S."/>
            <person name="Elkins J.G."/>
            <person name="Ivanova N."/>
            <person name="Wall M.A."/>
            <person name="Lykidis A."/>
            <person name="Mavromatis K."/>
            <person name="Sun H."/>
            <person name="Hudson M.E."/>
            <person name="Chen W."/>
            <person name="Deciu C."/>
            <person name="Hutchison D."/>
            <person name="Eads J.R."/>
            <person name="Anderson A."/>
            <person name="Fernandes F."/>
            <person name="Szeto E."/>
            <person name="Lapidus A."/>
            <person name="Kyrpides N.C."/>
            <person name="Saier M.H.Jr."/>
            <person name="Richardson P.M."/>
            <person name="Rachel R."/>
            <person name="Huber H."/>
            <person name="Eisen J.A."/>
            <person name="Koonin E.V."/>
            <person name="Keller M."/>
            <person name="Stetter K.O."/>
        </authorList>
    </citation>
    <scope>NUCLEOTIDE SEQUENCE [LARGE SCALE GENOMIC DNA]</scope>
    <source>
        <strain evidence="7">KIN4/I / DSM 18386 / JCM 14125</strain>
    </source>
</reference>
<dbReference type="InterPro" id="IPR029026">
    <property type="entry name" value="tRNA_m1G_MTases_N"/>
</dbReference>
<dbReference type="KEGG" id="iho:Igni_0127"/>
<accession>A8A8Q9</accession>